<evidence type="ECO:0000313" key="4">
    <source>
        <dbReference type="Proteomes" id="UP001198830"/>
    </source>
</evidence>
<evidence type="ECO:0000313" key="3">
    <source>
        <dbReference type="EMBL" id="MCC4231927.1"/>
    </source>
</evidence>
<keyword evidence="4" id="KW-1185">Reference proteome</keyword>
<dbReference type="EMBL" id="JAJGNP010000002">
    <property type="protein sequence ID" value="MCC4231927.1"/>
    <property type="molecule type" value="Genomic_DNA"/>
</dbReference>
<keyword evidence="1" id="KW-0812">Transmembrane</keyword>
<protein>
    <submittedName>
        <fullName evidence="3">Pilus assembly protein</fullName>
    </submittedName>
</protein>
<feature type="domain" description="TadE-like" evidence="2">
    <location>
        <begin position="16"/>
        <end position="57"/>
    </location>
</feature>
<comment type="caution">
    <text evidence="3">The sequence shown here is derived from an EMBL/GenBank/DDBJ whole genome shotgun (WGS) entry which is preliminary data.</text>
</comment>
<proteinExistence type="predicted"/>
<reference evidence="3 4" key="1">
    <citation type="submission" date="2021-10" db="EMBL/GenBank/DDBJ databases">
        <title>The diversity and Nitrogen Metabolism of Culturable Nitrate-Utilizing Bacteria Within the Oxygen Minimum Zone of the Changjiang (Yangtze River)Estuary.</title>
        <authorList>
            <person name="Zhang D."/>
            <person name="Zheng J."/>
            <person name="Liu S."/>
            <person name="He W."/>
        </authorList>
    </citation>
    <scope>NUCLEOTIDE SEQUENCE [LARGE SCALE GENOMIC DNA]</scope>
    <source>
        <strain evidence="3 4">FXH275-2</strain>
    </source>
</reference>
<name>A0ABS8H084_9SPHN</name>
<keyword evidence="1" id="KW-1133">Transmembrane helix</keyword>
<accession>A0ABS8H084</accession>
<dbReference type="Proteomes" id="UP001198830">
    <property type="component" value="Unassembled WGS sequence"/>
</dbReference>
<dbReference type="Pfam" id="PF07811">
    <property type="entry name" value="TadE"/>
    <property type="match status" value="1"/>
</dbReference>
<sequence>MRVPHFVQRLARDRSGLALVEFGLALPLFLGFVLSGIEMANYVMANNRTQRLTTMAADLVAQSGAGAIGTSEAQIYDLFSALDLTAQPFDLRNHGRIVITAVKGTDTNADNVVESRILWQRFDGKYVVSPEVGCIQSTSLATLPGNRTLALNELLFHVQVTYRYQPVFSSAPFRMFSLPVDFSRHAMFRARSTQFQTPAADSRFPPKNKCASVTGL</sequence>
<evidence type="ECO:0000256" key="1">
    <source>
        <dbReference type="SAM" id="Phobius"/>
    </source>
</evidence>
<evidence type="ECO:0000259" key="2">
    <source>
        <dbReference type="Pfam" id="PF07811"/>
    </source>
</evidence>
<dbReference type="InterPro" id="IPR012495">
    <property type="entry name" value="TadE-like_dom"/>
</dbReference>
<feature type="transmembrane region" description="Helical" evidence="1">
    <location>
        <begin position="24"/>
        <end position="45"/>
    </location>
</feature>
<dbReference type="RefSeq" id="WP_228226328.1">
    <property type="nucleotide sequence ID" value="NZ_JAJGNP010000002.1"/>
</dbReference>
<organism evidence="3 4">
    <name type="scientific">Sphingobium soli</name>
    <dbReference type="NCBI Taxonomy" id="1591116"/>
    <lineage>
        <taxon>Bacteria</taxon>
        <taxon>Pseudomonadati</taxon>
        <taxon>Pseudomonadota</taxon>
        <taxon>Alphaproteobacteria</taxon>
        <taxon>Sphingomonadales</taxon>
        <taxon>Sphingomonadaceae</taxon>
        <taxon>Sphingobium</taxon>
    </lineage>
</organism>
<keyword evidence="1" id="KW-0472">Membrane</keyword>
<gene>
    <name evidence="3" type="ORF">LL253_04390</name>
</gene>